<dbReference type="HAMAP" id="MF_01398">
    <property type="entry name" value="ATP_synth_b_bprime"/>
    <property type="match status" value="1"/>
</dbReference>
<dbReference type="InterPro" id="IPR050059">
    <property type="entry name" value="ATP_synthase_B_chain"/>
</dbReference>
<dbReference type="Gene3D" id="1.20.5.620">
    <property type="entry name" value="F1F0 ATP synthase subunit B, membrane domain"/>
    <property type="match status" value="1"/>
</dbReference>
<keyword evidence="4 14" id="KW-1003">Cell membrane</keyword>
<comment type="subcellular location">
    <subcellularLocation>
        <location evidence="1 14">Cell membrane</location>
        <topology evidence="1 14">Single-pass membrane protein</topology>
    </subcellularLocation>
</comment>
<evidence type="ECO:0000256" key="11">
    <source>
        <dbReference type="ARBA" id="ARBA00023310"/>
    </source>
</evidence>
<keyword evidence="8 14" id="KW-1133">Transmembrane helix</keyword>
<keyword evidence="5 14" id="KW-0138">CF(0)</keyword>
<evidence type="ECO:0000256" key="15">
    <source>
        <dbReference type="RuleBase" id="RU003848"/>
    </source>
</evidence>
<dbReference type="Proteomes" id="UP001609219">
    <property type="component" value="Unassembled WGS sequence"/>
</dbReference>
<dbReference type="Pfam" id="PF00430">
    <property type="entry name" value="ATP-synt_B"/>
    <property type="match status" value="1"/>
</dbReference>
<keyword evidence="6 14" id="KW-0812">Transmembrane</keyword>
<protein>
    <recommendedName>
        <fullName evidence="14">ATP synthase subunit b</fullName>
    </recommendedName>
    <alternativeName>
        <fullName evidence="14">ATP synthase F(0) sector subunit b</fullName>
    </alternativeName>
    <alternativeName>
        <fullName evidence="14">ATPase subunit I</fullName>
    </alternativeName>
    <alternativeName>
        <fullName evidence="14">F-type ATPase subunit b</fullName>
        <shortName evidence="14">F-ATPase subunit b</shortName>
    </alternativeName>
</protein>
<keyword evidence="19" id="KW-1185">Reference proteome</keyword>
<dbReference type="Proteomes" id="UP001609176">
    <property type="component" value="Unassembled WGS sequence"/>
</dbReference>
<keyword evidence="11 14" id="KW-0066">ATP synthesis</keyword>
<feature type="transmembrane region" description="Helical" evidence="14">
    <location>
        <begin position="25"/>
        <end position="44"/>
    </location>
</feature>
<proteinExistence type="inferred from homology"/>
<keyword evidence="3 14" id="KW-0813">Transport</keyword>
<evidence type="ECO:0000256" key="2">
    <source>
        <dbReference type="ARBA" id="ARBA00005513"/>
    </source>
</evidence>
<dbReference type="PANTHER" id="PTHR33445:SF1">
    <property type="entry name" value="ATP SYNTHASE SUBUNIT B"/>
    <property type="match status" value="1"/>
</dbReference>
<evidence type="ECO:0000313" key="16">
    <source>
        <dbReference type="EMBL" id="MFH5231589.1"/>
    </source>
</evidence>
<gene>
    <name evidence="14" type="primary">atpF</name>
    <name evidence="17" type="ORF">ACHIPV_23205</name>
    <name evidence="16" type="ORF">ACHIRB_23920</name>
</gene>
<evidence type="ECO:0000256" key="4">
    <source>
        <dbReference type="ARBA" id="ARBA00022475"/>
    </source>
</evidence>
<evidence type="ECO:0000256" key="10">
    <source>
        <dbReference type="ARBA" id="ARBA00023136"/>
    </source>
</evidence>
<keyword evidence="9 14" id="KW-0406">Ion transport</keyword>
<evidence type="ECO:0000256" key="6">
    <source>
        <dbReference type="ARBA" id="ARBA00022692"/>
    </source>
</evidence>
<dbReference type="RefSeq" id="WP_395125853.1">
    <property type="nucleotide sequence ID" value="NZ_JBIMSN010000117.1"/>
</dbReference>
<evidence type="ECO:0000256" key="3">
    <source>
        <dbReference type="ARBA" id="ARBA00022448"/>
    </source>
</evidence>
<evidence type="ECO:0000313" key="18">
    <source>
        <dbReference type="Proteomes" id="UP001609176"/>
    </source>
</evidence>
<reference evidence="18 19" key="1">
    <citation type="submission" date="2024-10" db="EMBL/GenBank/DDBJ databases">
        <authorList>
            <person name="Riesco R."/>
        </authorList>
    </citation>
    <scope>NUCLEOTIDE SEQUENCE [LARGE SCALE GENOMIC DNA]</scope>
    <source>
        <strain evidence="17 18">NCIMB 15448</strain>
        <strain evidence="16 19">NCIMB 15450</strain>
    </source>
</reference>
<evidence type="ECO:0000256" key="1">
    <source>
        <dbReference type="ARBA" id="ARBA00004162"/>
    </source>
</evidence>
<organism evidence="17 18">
    <name type="scientific">Antrihabitans spumae</name>
    <dbReference type="NCBI Taxonomy" id="3373370"/>
    <lineage>
        <taxon>Bacteria</taxon>
        <taxon>Bacillati</taxon>
        <taxon>Actinomycetota</taxon>
        <taxon>Actinomycetes</taxon>
        <taxon>Mycobacteriales</taxon>
        <taxon>Nocardiaceae</taxon>
        <taxon>Antrihabitans</taxon>
    </lineage>
</organism>
<comment type="function">
    <text evidence="14">Component of the F(0) channel, it forms part of the peripheral stalk, linking F(1) to F(0).</text>
</comment>
<comment type="similarity">
    <text evidence="2 14 15">Belongs to the ATPase B chain family.</text>
</comment>
<evidence type="ECO:0000256" key="8">
    <source>
        <dbReference type="ARBA" id="ARBA00022989"/>
    </source>
</evidence>
<dbReference type="EMBL" id="JBIMSP010000050">
    <property type="protein sequence ID" value="MFH5244759.1"/>
    <property type="molecule type" value="Genomic_DNA"/>
</dbReference>
<keyword evidence="7 14" id="KW-0375">Hydrogen ion transport</keyword>
<keyword evidence="10 14" id="KW-0472">Membrane</keyword>
<evidence type="ECO:0000256" key="14">
    <source>
        <dbReference type="HAMAP-Rule" id="MF_01398"/>
    </source>
</evidence>
<comment type="subunit">
    <text evidence="13 14">F-type ATPases have 2 components, F(1) - the catalytic core - and F(0) - the membrane proton channel. F(1) has five subunits: alpha(3), beta(3), gamma(1), delta(1), epsilon(1). F(0) has three main subunits: a(1), b(2) and c(10-14). The alpha and beta chains form an alternating ring which encloses part of the gamma chain. F(1) is attached to F(0) by a central stalk formed by the gamma and epsilon chains, while a peripheral stalk is formed by the delta and b chains.</text>
</comment>
<dbReference type="CDD" id="cd06503">
    <property type="entry name" value="ATP-synt_Fo_b"/>
    <property type="match status" value="1"/>
</dbReference>
<dbReference type="InterPro" id="IPR005864">
    <property type="entry name" value="ATP_synth_F0_bsu_bac"/>
</dbReference>
<evidence type="ECO:0000256" key="12">
    <source>
        <dbReference type="ARBA" id="ARBA00025198"/>
    </source>
</evidence>
<accession>A0ABW7KQL9</accession>
<dbReference type="InterPro" id="IPR028987">
    <property type="entry name" value="ATP_synth_B-like_membr_sf"/>
</dbReference>
<dbReference type="NCBIfam" id="NF004412">
    <property type="entry name" value="PRK05759.1-3"/>
    <property type="match status" value="1"/>
</dbReference>
<dbReference type="NCBIfam" id="TIGR01144">
    <property type="entry name" value="ATP_synt_b"/>
    <property type="match status" value="1"/>
</dbReference>
<evidence type="ECO:0000256" key="7">
    <source>
        <dbReference type="ARBA" id="ARBA00022781"/>
    </source>
</evidence>
<name>A0ABW7KQL9_9NOCA</name>
<dbReference type="SUPFAM" id="SSF81573">
    <property type="entry name" value="F1F0 ATP synthase subunit B, membrane domain"/>
    <property type="match status" value="1"/>
</dbReference>
<evidence type="ECO:0000256" key="5">
    <source>
        <dbReference type="ARBA" id="ARBA00022547"/>
    </source>
</evidence>
<dbReference type="PANTHER" id="PTHR33445">
    <property type="entry name" value="ATP SYNTHASE SUBUNIT B', CHLOROPLASTIC"/>
    <property type="match status" value="1"/>
</dbReference>
<dbReference type="EMBL" id="JBIMSN010000117">
    <property type="protein sequence ID" value="MFH5231589.1"/>
    <property type="molecule type" value="Genomic_DNA"/>
</dbReference>
<comment type="function">
    <text evidence="12 14">F(1)F(0) ATP synthase produces ATP from ADP in the presence of a proton or sodium gradient. F-type ATPases consist of two structural domains, F(1) containing the extramembraneous catalytic core and F(0) containing the membrane proton channel, linked together by a central stalk and a peripheral stalk. During catalysis, ATP synthesis in the catalytic domain of F(1) is coupled via a rotary mechanism of the central stalk subunits to proton translocation.</text>
</comment>
<evidence type="ECO:0000313" key="17">
    <source>
        <dbReference type="EMBL" id="MFH5244759.1"/>
    </source>
</evidence>
<evidence type="ECO:0000256" key="13">
    <source>
        <dbReference type="ARBA" id="ARBA00025830"/>
    </source>
</evidence>
<evidence type="ECO:0000256" key="9">
    <source>
        <dbReference type="ARBA" id="ARBA00023065"/>
    </source>
</evidence>
<sequence>MDSTLLAAEGGEEKTNNFLIPNGTFFVELIIFLVVLGVIWKFVVPPIRAVLDERAERVAKTTDDNHRAARAFADADAKYRGELMDARGEAAKIRDAARGEGQQILDQMRTKARQESDAIQKQADEELQAQARKVASDLQSGVGPLSDTLANRVLGVDANGSDKASLADQTGRV</sequence>
<dbReference type="InterPro" id="IPR002146">
    <property type="entry name" value="ATP_synth_b/b'su_bac/chlpt"/>
</dbReference>
<comment type="caution">
    <text evidence="17">The sequence shown here is derived from an EMBL/GenBank/DDBJ whole genome shotgun (WGS) entry which is preliminary data.</text>
</comment>
<evidence type="ECO:0000313" key="19">
    <source>
        <dbReference type="Proteomes" id="UP001609219"/>
    </source>
</evidence>